<reference evidence="4 5" key="1">
    <citation type="journal article" date="2018" name="Nat. Ecol. Evol.">
        <title>Pezizomycetes genomes reveal the molecular basis of ectomycorrhizal truffle lifestyle.</title>
        <authorList>
            <person name="Murat C."/>
            <person name="Payen T."/>
            <person name="Noel B."/>
            <person name="Kuo A."/>
            <person name="Morin E."/>
            <person name="Chen J."/>
            <person name="Kohler A."/>
            <person name="Krizsan K."/>
            <person name="Balestrini R."/>
            <person name="Da Silva C."/>
            <person name="Montanini B."/>
            <person name="Hainaut M."/>
            <person name="Levati E."/>
            <person name="Barry K.W."/>
            <person name="Belfiori B."/>
            <person name="Cichocki N."/>
            <person name="Clum A."/>
            <person name="Dockter R.B."/>
            <person name="Fauchery L."/>
            <person name="Guy J."/>
            <person name="Iotti M."/>
            <person name="Le Tacon F."/>
            <person name="Lindquist E.A."/>
            <person name="Lipzen A."/>
            <person name="Malagnac F."/>
            <person name="Mello A."/>
            <person name="Molinier V."/>
            <person name="Miyauchi S."/>
            <person name="Poulain J."/>
            <person name="Riccioni C."/>
            <person name="Rubini A."/>
            <person name="Sitrit Y."/>
            <person name="Splivallo R."/>
            <person name="Traeger S."/>
            <person name="Wang M."/>
            <person name="Zifcakova L."/>
            <person name="Wipf D."/>
            <person name="Zambonelli A."/>
            <person name="Paolocci F."/>
            <person name="Nowrousian M."/>
            <person name="Ottonello S."/>
            <person name="Baldrian P."/>
            <person name="Spatafora J.W."/>
            <person name="Henrissat B."/>
            <person name="Nagy L.G."/>
            <person name="Aury J.M."/>
            <person name="Wincker P."/>
            <person name="Grigoriev I.V."/>
            <person name="Bonfante P."/>
            <person name="Martin F.M."/>
        </authorList>
    </citation>
    <scope>NUCLEOTIDE SEQUENCE [LARGE SCALE GENOMIC DNA]</scope>
    <source>
        <strain evidence="4 5">RN42</strain>
    </source>
</reference>
<feature type="region of interest" description="Disordered" evidence="1">
    <location>
        <begin position="1019"/>
        <end position="1039"/>
    </location>
</feature>
<evidence type="ECO:0000313" key="4">
    <source>
        <dbReference type="EMBL" id="RPA86335.1"/>
    </source>
</evidence>
<feature type="transmembrane region" description="Helical" evidence="2">
    <location>
        <begin position="591"/>
        <end position="612"/>
    </location>
</feature>
<dbReference type="Gene3D" id="2.40.70.10">
    <property type="entry name" value="Acid Proteases"/>
    <property type="match status" value="1"/>
</dbReference>
<sequence>MEIRRNRWLSIVLAFTLGTKLARGESELALFNLKLFNDSKAPTIQDGLAYGVPLQVGSQKQDVMVLPTFYLPKVDDMSVLSRGKFGYPVLYLPGMKTCEWLSDDPLGTNPKNWNKFSVPKGGDFISTAKKEDEKDSGTITIKWTPSNEPSNLKLMLRRGAGNVTVINDDIVNDGEFVWNATETFWERGLKSSQDYQLMLYTDNPPKASFSGQFALGDKGDTMLVTSSDDKSIAAQTLCEQYISSHGGLYNVTADQNFTEGTKIHDNIRNQNTTWQAFVTKRGTTSIGVSQEPTSAGKFTSTFEVPDVPFAQVKNISVGVGVIGLSDFQKQRNMRSFPDGDDSQAQTNVVGLFIGTHRKAGQVTLGGYDRYLVDFDHGGQFNRFGDEFYVELRSIKVVRNSNGPDAVVPNELIKSKDVVGKVKYSSREAILLEYAARGMRLPAPVLKGLLPLIGSPKYSKIVKGYIYPPDYKVDWALVFDITNGTHNVPITIPGESLFLEETRDNNPLTDRIEAAVRYLALGTTPTGTEKGAYLGRSFLRYCYVVDDSTKRRFHLSQVNETSLEIDPILGSFGLLTEDPFVEKKKERNIGPIIGGVLGGVAVLVVLFCCLFFVMRRNGRRRDDFYPSGLDTNNESRAGDDYGGGRVRGLQALGQGEYKLNIPEAAAHRDYKYTGDGYNDIGGFPLPPNINHPPPSFRTHSPVVSVSSREVRHPNDGSTSPYNFQHVRNLAQQPYGPPSPNTAAADRILSLTNSPPNRRPTNRSNDSRATNSTNILRESPTMQDRPSGGGLTRQASVARSAKPAQITLSPRRSSSRQRFRSESESRLTLPLQSPTLGLEEANVRGASNPQKTDVNYFEGIHRRANSDHVRPHDSILPLPSTRMNPNNGVYKAPSQPPAAHIDDRPQGGLAPRPQKTSPSTSLDTERTSVYGLSNARDDGSYTLGHKQSQPEFFEEASSTESLTFSAPSLGGLGVGSWRGVDSLRASMDARSARADSDVMGRNSMHMQADSEVLGRHSMAFGDREGRDSEVMGRASSHLGYP</sequence>
<evidence type="ECO:0000256" key="3">
    <source>
        <dbReference type="SAM" id="SignalP"/>
    </source>
</evidence>
<organism evidence="4 5">
    <name type="scientific">Ascobolus immersus RN42</name>
    <dbReference type="NCBI Taxonomy" id="1160509"/>
    <lineage>
        <taxon>Eukaryota</taxon>
        <taxon>Fungi</taxon>
        <taxon>Dikarya</taxon>
        <taxon>Ascomycota</taxon>
        <taxon>Pezizomycotina</taxon>
        <taxon>Pezizomycetes</taxon>
        <taxon>Pezizales</taxon>
        <taxon>Ascobolaceae</taxon>
        <taxon>Ascobolus</taxon>
    </lineage>
</organism>
<evidence type="ECO:0000313" key="5">
    <source>
        <dbReference type="Proteomes" id="UP000275078"/>
    </source>
</evidence>
<feature type="region of interest" description="Disordered" evidence="1">
    <location>
        <begin position="682"/>
        <end position="721"/>
    </location>
</feature>
<protein>
    <recommendedName>
        <fullName evidence="6">Peptidase A1 domain-containing protein</fullName>
    </recommendedName>
</protein>
<feature type="compositionally biased region" description="Polar residues" evidence="1">
    <location>
        <begin position="760"/>
        <end position="782"/>
    </location>
</feature>
<feature type="signal peptide" evidence="3">
    <location>
        <begin position="1"/>
        <end position="24"/>
    </location>
</feature>
<proteinExistence type="predicted"/>
<dbReference type="OrthoDB" id="5357409at2759"/>
<keyword evidence="5" id="KW-1185">Reference proteome</keyword>
<dbReference type="InterPro" id="IPR021109">
    <property type="entry name" value="Peptidase_aspartic_dom_sf"/>
</dbReference>
<dbReference type="Proteomes" id="UP000275078">
    <property type="component" value="Unassembled WGS sequence"/>
</dbReference>
<dbReference type="AlphaFoldDB" id="A0A3N4IJL3"/>
<keyword evidence="2" id="KW-1133">Transmembrane helix</keyword>
<name>A0A3N4IJL3_ASCIM</name>
<feature type="compositionally biased region" description="Basic and acidic residues" evidence="1">
    <location>
        <begin position="857"/>
        <end position="871"/>
    </location>
</feature>
<dbReference type="EMBL" id="ML119650">
    <property type="protein sequence ID" value="RPA86335.1"/>
    <property type="molecule type" value="Genomic_DNA"/>
</dbReference>
<evidence type="ECO:0000256" key="1">
    <source>
        <dbReference type="SAM" id="MobiDB-lite"/>
    </source>
</evidence>
<feature type="region of interest" description="Disordered" evidence="1">
    <location>
        <begin position="622"/>
        <end position="641"/>
    </location>
</feature>
<keyword evidence="2" id="KW-0812">Transmembrane</keyword>
<keyword evidence="2" id="KW-0472">Membrane</keyword>
<keyword evidence="3" id="KW-0732">Signal</keyword>
<feature type="region of interest" description="Disordered" evidence="1">
    <location>
        <begin position="749"/>
        <end position="941"/>
    </location>
</feature>
<feature type="compositionally biased region" description="Pro residues" evidence="1">
    <location>
        <begin position="683"/>
        <end position="694"/>
    </location>
</feature>
<evidence type="ECO:0008006" key="6">
    <source>
        <dbReference type="Google" id="ProtNLM"/>
    </source>
</evidence>
<accession>A0A3N4IJL3</accession>
<feature type="chain" id="PRO_5018008546" description="Peptidase A1 domain-containing protein" evidence="3">
    <location>
        <begin position="25"/>
        <end position="1039"/>
    </location>
</feature>
<dbReference type="SUPFAM" id="SSF50630">
    <property type="entry name" value="Acid proteases"/>
    <property type="match status" value="1"/>
</dbReference>
<gene>
    <name evidence="4" type="ORF">BJ508DRAFT_321994</name>
</gene>
<evidence type="ECO:0000256" key="2">
    <source>
        <dbReference type="SAM" id="Phobius"/>
    </source>
</evidence>
<feature type="compositionally biased region" description="Basic and acidic residues" evidence="1">
    <location>
        <begin position="1019"/>
        <end position="1028"/>
    </location>
</feature>